<dbReference type="FunFam" id="3.40.50.2000:FF:000133">
    <property type="entry name" value="UDP-glycosyltransferase 83A1"/>
    <property type="match status" value="1"/>
</dbReference>
<reference evidence="4" key="1">
    <citation type="journal article" date="2018" name="Nat. Plants">
        <title>Whole-genome landscape of Medicago truncatula symbiotic genes.</title>
        <authorList>
            <person name="Pecrix Y."/>
            <person name="Staton S.E."/>
            <person name="Sallet E."/>
            <person name="Lelandais-Briere C."/>
            <person name="Moreau S."/>
            <person name="Carrere S."/>
            <person name="Blein T."/>
            <person name="Jardinaud M.F."/>
            <person name="Latrasse D."/>
            <person name="Zouine M."/>
            <person name="Zahm M."/>
            <person name="Kreplak J."/>
            <person name="Mayjonade B."/>
            <person name="Satge C."/>
            <person name="Perez M."/>
            <person name="Cauet S."/>
            <person name="Marande W."/>
            <person name="Chantry-Darmon C."/>
            <person name="Lopez-Roques C."/>
            <person name="Bouchez O."/>
            <person name="Berard A."/>
            <person name="Debelle F."/>
            <person name="Munos S."/>
            <person name="Bendahmane A."/>
            <person name="Berges H."/>
            <person name="Niebel A."/>
            <person name="Buitink J."/>
            <person name="Frugier F."/>
            <person name="Benhamed M."/>
            <person name="Crespi M."/>
            <person name="Gouzy J."/>
            <person name="Gamas P."/>
        </authorList>
    </citation>
    <scope>NUCLEOTIDE SEQUENCE [LARGE SCALE GENOMIC DNA]</scope>
    <source>
        <strain evidence="4">cv. Jemalong A17</strain>
    </source>
</reference>
<comment type="caution">
    <text evidence="3">The sequence shown here is derived from an EMBL/GenBank/DDBJ whole genome shotgun (WGS) entry which is preliminary data.</text>
</comment>
<dbReference type="CDD" id="cd03784">
    <property type="entry name" value="GT1_Gtf-like"/>
    <property type="match status" value="1"/>
</dbReference>
<name>A0A396H0E8_MEDTR</name>
<dbReference type="FunFam" id="3.40.50.2000:FF:000060">
    <property type="entry name" value="Glycosyltransferase"/>
    <property type="match status" value="1"/>
</dbReference>
<protein>
    <submittedName>
        <fullName evidence="3">Putative hexosyltransferase</fullName>
        <ecNumber evidence="3">2.4.1.-</ecNumber>
    </submittedName>
</protein>
<dbReference type="Gramene" id="rna38494">
    <property type="protein sequence ID" value="RHN44377.1"/>
    <property type="gene ID" value="gene38494"/>
</dbReference>
<dbReference type="OrthoDB" id="5835829at2759"/>
<sequence length="450" mass="51386">MPFASSIFNQMGIPHFLVIPYPIPGHINPLMQLCHVLAKHGCKITFLNTEFSHKRTNNNNEQSQETINFVTLPDGLEPEDDRSDQKKVLFSIKRNMPPLLPKLIEEVNALDDENKICCIIVTFNMGWALEVGHNLGIKGVLLWTGSATSLAFCYSIPKLIDDGVIDSAGIYTKDQEIQLSPNMPKMDTKNVPWRTFDKIIFDHLAQQMQTMKLGHWWLCNTTYDLEHATFSISPKFLPIGPLMENDSNKSSFWQEDMTSLDWLDKQPSQSVVYVSFGSLAVMDQNQFNELALGLDLLDKPFLWVVRPSNDNKVNYAYPDEFLGTKGKIVSWVPQKKILNHPAIACFISHCGWNSTIEGVYSGIPFLCWPFATDQFTNKSYICDVWKVGFELDKDENGIVLKEEIKKKVEQLLQDQDIKERSLKLKELTLENIVEDGKSSKNLQNFINWAM</sequence>
<keyword evidence="2 3" id="KW-0808">Transferase</keyword>
<dbReference type="EC" id="2.4.1.-" evidence="3"/>
<dbReference type="Gene3D" id="3.40.50.2000">
    <property type="entry name" value="Glycogen Phosphorylase B"/>
    <property type="match status" value="2"/>
</dbReference>
<dbReference type="Pfam" id="PF00201">
    <property type="entry name" value="UDPGT"/>
    <property type="match status" value="1"/>
</dbReference>
<evidence type="ECO:0000313" key="4">
    <source>
        <dbReference type="Proteomes" id="UP000265566"/>
    </source>
</evidence>
<dbReference type="EMBL" id="PSQE01000007">
    <property type="protein sequence ID" value="RHN44377.1"/>
    <property type="molecule type" value="Genomic_DNA"/>
</dbReference>
<dbReference type="GO" id="GO:0008194">
    <property type="term" value="F:UDP-glycosyltransferase activity"/>
    <property type="evidence" value="ECO:0007669"/>
    <property type="project" value="InterPro"/>
</dbReference>
<proteinExistence type="inferred from homology"/>
<dbReference type="AlphaFoldDB" id="A0A396H0E8"/>
<keyword evidence="3" id="KW-0328">Glycosyltransferase</keyword>
<organism evidence="3 4">
    <name type="scientific">Medicago truncatula</name>
    <name type="common">Barrel medic</name>
    <name type="synonym">Medicago tribuloides</name>
    <dbReference type="NCBI Taxonomy" id="3880"/>
    <lineage>
        <taxon>Eukaryota</taxon>
        <taxon>Viridiplantae</taxon>
        <taxon>Streptophyta</taxon>
        <taxon>Embryophyta</taxon>
        <taxon>Tracheophyta</taxon>
        <taxon>Spermatophyta</taxon>
        <taxon>Magnoliopsida</taxon>
        <taxon>eudicotyledons</taxon>
        <taxon>Gunneridae</taxon>
        <taxon>Pentapetalae</taxon>
        <taxon>rosids</taxon>
        <taxon>fabids</taxon>
        <taxon>Fabales</taxon>
        <taxon>Fabaceae</taxon>
        <taxon>Papilionoideae</taxon>
        <taxon>50 kb inversion clade</taxon>
        <taxon>NPAAA clade</taxon>
        <taxon>Hologalegina</taxon>
        <taxon>IRL clade</taxon>
        <taxon>Trifolieae</taxon>
        <taxon>Medicago</taxon>
    </lineage>
</organism>
<dbReference type="SUPFAM" id="SSF53756">
    <property type="entry name" value="UDP-Glycosyltransferase/glycogen phosphorylase"/>
    <property type="match status" value="1"/>
</dbReference>
<evidence type="ECO:0000256" key="1">
    <source>
        <dbReference type="ARBA" id="ARBA00009995"/>
    </source>
</evidence>
<dbReference type="InterPro" id="IPR002213">
    <property type="entry name" value="UDP_glucos_trans"/>
</dbReference>
<dbReference type="Proteomes" id="UP000265566">
    <property type="component" value="Chromosome 7"/>
</dbReference>
<dbReference type="PANTHER" id="PTHR11926">
    <property type="entry name" value="GLUCOSYL/GLUCURONOSYL TRANSFERASES"/>
    <property type="match status" value="1"/>
</dbReference>
<evidence type="ECO:0000313" key="3">
    <source>
        <dbReference type="EMBL" id="RHN44377.1"/>
    </source>
</evidence>
<gene>
    <name evidence="3" type="ORF">MtrunA17_Chr7g0218811</name>
</gene>
<accession>A0A396H0E8</accession>
<evidence type="ECO:0000256" key="2">
    <source>
        <dbReference type="ARBA" id="ARBA00022679"/>
    </source>
</evidence>
<comment type="similarity">
    <text evidence="1">Belongs to the UDP-glycosyltransferase family.</text>
</comment>
<dbReference type="PANTHER" id="PTHR11926:SF1530">
    <property type="entry name" value="EF-HAND DOMAIN-CONTAINING PROTEIN"/>
    <property type="match status" value="1"/>
</dbReference>